<feature type="transmembrane region" description="Helical" evidence="5">
    <location>
        <begin position="52"/>
        <end position="74"/>
    </location>
</feature>
<evidence type="ECO:0000256" key="1">
    <source>
        <dbReference type="ARBA" id="ARBA00004141"/>
    </source>
</evidence>
<dbReference type="WBParaSite" id="ECPE_0001615301-mRNA-1">
    <property type="protein sequence ID" value="ECPE_0001615301-mRNA-1"/>
    <property type="gene ID" value="ECPE_0001615301"/>
</dbReference>
<keyword evidence="7" id="KW-1185">Reference proteome</keyword>
<accession>A0A183BA76</accession>
<keyword evidence="4 5" id="KW-0472">Membrane</keyword>
<dbReference type="EMBL" id="UZAN01062994">
    <property type="protein sequence ID" value="VDP93383.1"/>
    <property type="molecule type" value="Genomic_DNA"/>
</dbReference>
<evidence type="ECO:0000256" key="4">
    <source>
        <dbReference type="ARBA" id="ARBA00023136"/>
    </source>
</evidence>
<dbReference type="GO" id="GO:0016020">
    <property type="term" value="C:membrane"/>
    <property type="evidence" value="ECO:0007669"/>
    <property type="project" value="UniProtKB-SubCell"/>
</dbReference>
<feature type="transmembrane region" description="Helical" evidence="5">
    <location>
        <begin position="81"/>
        <end position="104"/>
    </location>
</feature>
<feature type="transmembrane region" description="Helical" evidence="5">
    <location>
        <begin position="110"/>
        <end position="137"/>
    </location>
</feature>
<dbReference type="GO" id="GO:0022857">
    <property type="term" value="F:transmembrane transporter activity"/>
    <property type="evidence" value="ECO:0007669"/>
    <property type="project" value="TreeGrafter"/>
</dbReference>
<dbReference type="InterPro" id="IPR036259">
    <property type="entry name" value="MFS_trans_sf"/>
</dbReference>
<proteinExistence type="predicted"/>
<dbReference type="AlphaFoldDB" id="A0A183BA76"/>
<evidence type="ECO:0000313" key="6">
    <source>
        <dbReference type="EMBL" id="VDP93383.1"/>
    </source>
</evidence>
<evidence type="ECO:0000313" key="7">
    <source>
        <dbReference type="Proteomes" id="UP000272942"/>
    </source>
</evidence>
<dbReference type="SUPFAM" id="SSF103473">
    <property type="entry name" value="MFS general substrate transporter"/>
    <property type="match status" value="1"/>
</dbReference>
<organism evidence="8">
    <name type="scientific">Echinostoma caproni</name>
    <dbReference type="NCBI Taxonomy" id="27848"/>
    <lineage>
        <taxon>Eukaryota</taxon>
        <taxon>Metazoa</taxon>
        <taxon>Spiralia</taxon>
        <taxon>Lophotrochozoa</taxon>
        <taxon>Platyhelminthes</taxon>
        <taxon>Trematoda</taxon>
        <taxon>Digenea</taxon>
        <taxon>Plagiorchiida</taxon>
        <taxon>Echinostomata</taxon>
        <taxon>Echinostomatoidea</taxon>
        <taxon>Echinostomatidae</taxon>
        <taxon>Echinostoma</taxon>
    </lineage>
</organism>
<keyword evidence="3 5" id="KW-1133">Transmembrane helix</keyword>
<feature type="transmembrane region" description="Helical" evidence="5">
    <location>
        <begin position="15"/>
        <end position="32"/>
    </location>
</feature>
<evidence type="ECO:0000256" key="5">
    <source>
        <dbReference type="SAM" id="Phobius"/>
    </source>
</evidence>
<dbReference type="PANTHER" id="PTHR23507">
    <property type="entry name" value="ZGC:174356"/>
    <property type="match status" value="1"/>
</dbReference>
<evidence type="ECO:0000256" key="2">
    <source>
        <dbReference type="ARBA" id="ARBA00022692"/>
    </source>
</evidence>
<evidence type="ECO:0000256" key="3">
    <source>
        <dbReference type="ARBA" id="ARBA00022989"/>
    </source>
</evidence>
<comment type="subcellular location">
    <subcellularLocation>
        <location evidence="1">Membrane</location>
        <topology evidence="1">Multi-pass membrane protein</topology>
    </subcellularLocation>
</comment>
<name>A0A183BA76_9TREM</name>
<reference evidence="8" key="1">
    <citation type="submission" date="2016-06" db="UniProtKB">
        <authorList>
            <consortium name="WormBaseParasite"/>
        </authorList>
    </citation>
    <scope>IDENTIFICATION</scope>
</reference>
<dbReference type="OrthoDB" id="2261376at2759"/>
<reference evidence="6 7" key="2">
    <citation type="submission" date="2018-11" db="EMBL/GenBank/DDBJ databases">
        <authorList>
            <consortium name="Pathogen Informatics"/>
        </authorList>
    </citation>
    <scope>NUCLEOTIDE SEQUENCE [LARGE SCALE GENOMIC DNA]</scope>
    <source>
        <strain evidence="6 7">Egypt</strain>
    </source>
</reference>
<dbReference type="Gene3D" id="1.20.1250.20">
    <property type="entry name" value="MFS general substrate transporter like domains"/>
    <property type="match status" value="1"/>
</dbReference>
<evidence type="ECO:0000313" key="8">
    <source>
        <dbReference type="WBParaSite" id="ECPE_0001615301-mRNA-1"/>
    </source>
</evidence>
<sequence>MMSATWMTFLGPNEVIVRGFLIFAVLGLMKPNNDNDSSKTKRDEVQSATTQLLAFTTMASLVLGVFSSVLMGVISDRYGRSVTIALVLLGQALRFGTIAFMVLFDLSVTIALFVAAICSGLVGGGWIALLVQISVVFTDITRIVDRDADCSNPLVND</sequence>
<dbReference type="Proteomes" id="UP000272942">
    <property type="component" value="Unassembled WGS sequence"/>
</dbReference>
<keyword evidence="2 5" id="KW-0812">Transmembrane</keyword>
<protein>
    <submittedName>
        <fullName evidence="8">MFS domain-containing protein</fullName>
    </submittedName>
</protein>
<dbReference type="PANTHER" id="PTHR23507:SF1">
    <property type="entry name" value="FI18259P1-RELATED"/>
    <property type="match status" value="1"/>
</dbReference>
<gene>
    <name evidence="6" type="ORF">ECPE_LOCUS16111</name>
</gene>